<dbReference type="InterPro" id="IPR007016">
    <property type="entry name" value="O-antigen_ligase-rel_domated"/>
</dbReference>
<feature type="transmembrane region" description="Helical" evidence="5">
    <location>
        <begin position="441"/>
        <end position="459"/>
    </location>
</feature>
<keyword evidence="4 5" id="KW-0472">Membrane</keyword>
<keyword evidence="3 5" id="KW-1133">Transmembrane helix</keyword>
<reference evidence="7 8" key="1">
    <citation type="submission" date="2018-12" db="EMBL/GenBank/DDBJ databases">
        <authorList>
            <person name="Yu L."/>
        </authorList>
    </citation>
    <scope>NUCLEOTIDE SEQUENCE [LARGE SCALE GENOMIC DNA]</scope>
    <source>
        <strain evidence="7 8">S5H2222</strain>
    </source>
</reference>
<accession>A0A431UUM8</accession>
<gene>
    <name evidence="7" type="ORF">EKG35_06210</name>
</gene>
<dbReference type="AlphaFoldDB" id="A0A431UUM8"/>
<feature type="domain" description="O-antigen ligase-related" evidence="6">
    <location>
        <begin position="247"/>
        <end position="420"/>
    </location>
</feature>
<feature type="transmembrane region" description="Helical" evidence="5">
    <location>
        <begin position="16"/>
        <end position="47"/>
    </location>
</feature>
<dbReference type="Pfam" id="PF04932">
    <property type="entry name" value="Wzy_C"/>
    <property type="match status" value="1"/>
</dbReference>
<dbReference type="PANTHER" id="PTHR37422">
    <property type="entry name" value="TEICHURONIC ACID BIOSYNTHESIS PROTEIN TUAE"/>
    <property type="match status" value="1"/>
</dbReference>
<dbReference type="GO" id="GO:0016020">
    <property type="term" value="C:membrane"/>
    <property type="evidence" value="ECO:0007669"/>
    <property type="project" value="UniProtKB-SubCell"/>
</dbReference>
<feature type="transmembrane region" description="Helical" evidence="5">
    <location>
        <begin position="404"/>
        <end position="429"/>
    </location>
</feature>
<feature type="transmembrane region" description="Helical" evidence="5">
    <location>
        <begin position="130"/>
        <end position="148"/>
    </location>
</feature>
<feature type="transmembrane region" description="Helical" evidence="5">
    <location>
        <begin position="262"/>
        <end position="279"/>
    </location>
</feature>
<evidence type="ECO:0000256" key="1">
    <source>
        <dbReference type="ARBA" id="ARBA00004141"/>
    </source>
</evidence>
<keyword evidence="8" id="KW-1185">Reference proteome</keyword>
<dbReference type="Proteomes" id="UP000276349">
    <property type="component" value="Unassembled WGS sequence"/>
</dbReference>
<proteinExistence type="predicted"/>
<organism evidence="7 8">
    <name type="scientific">Lysinibacillus telephonicus</name>
    <dbReference type="NCBI Taxonomy" id="1714840"/>
    <lineage>
        <taxon>Bacteria</taxon>
        <taxon>Bacillati</taxon>
        <taxon>Bacillota</taxon>
        <taxon>Bacilli</taxon>
        <taxon>Bacillales</taxon>
        <taxon>Bacillaceae</taxon>
        <taxon>Lysinibacillus</taxon>
    </lineage>
</organism>
<dbReference type="InterPro" id="IPR051533">
    <property type="entry name" value="WaaL-like"/>
</dbReference>
<comment type="subcellular location">
    <subcellularLocation>
        <location evidence="1">Membrane</location>
        <topology evidence="1">Multi-pass membrane protein</topology>
    </subcellularLocation>
</comment>
<evidence type="ECO:0000313" key="7">
    <source>
        <dbReference type="EMBL" id="RTQ94346.1"/>
    </source>
</evidence>
<sequence length="496" mass="57239">MKDISTEIRKKEWLEIILAAAVMIAATLLPSTIALISTSIFFALFAFFKPFQSLVVLIPYVIFRSFFIEINAGMKLIGDLITFVVLFRLLLFNLKNWKTWFHFKKFEWFFFIFLVFGAIIGYFTGVSINAIIFQVRTFIIMYLLYYILSRSYLPRNFFVKLAWVTVFSSLILVVQGIVEKLSLRTMWMPEAWSDKVLSSTNVVRIYGLVNNPNTLSLIMFFAIGAAFFLRWAYKDGQYKIILIISQVASAGLLLLTLSRGTWISTFVFVLFFVLISRKWKLLKQFVITGIAAIIFVYAPVNLTLIIMQSIGIENPEGREVTVGGFKSRFDATFDSENLELMNESGRFFYIKKGFEVFADYPVTGTGFGTFGGSATLSYDSPIYEKYEIRSDIYGGKNFYSDNQYIQIIAETGAIGVILFAGFLLTMLWMFWKDRKTTFGQYMFALWFATSAAGCVYNIWELKVYTMFFFMLLAIYSVVRNYYPMLELSKTEREQSN</sequence>
<feature type="transmembrane region" description="Helical" evidence="5">
    <location>
        <begin position="76"/>
        <end position="94"/>
    </location>
</feature>
<feature type="transmembrane region" description="Helical" evidence="5">
    <location>
        <begin position="106"/>
        <end position="124"/>
    </location>
</feature>
<feature type="transmembrane region" description="Helical" evidence="5">
    <location>
        <begin position="214"/>
        <end position="233"/>
    </location>
</feature>
<feature type="transmembrane region" description="Helical" evidence="5">
    <location>
        <begin position="157"/>
        <end position="178"/>
    </location>
</feature>
<dbReference type="PANTHER" id="PTHR37422:SF13">
    <property type="entry name" value="LIPOPOLYSACCHARIDE BIOSYNTHESIS PROTEIN PA4999-RELATED"/>
    <property type="match status" value="1"/>
</dbReference>
<dbReference type="RefSeq" id="WP_126293574.1">
    <property type="nucleotide sequence ID" value="NZ_RXNR01000012.1"/>
</dbReference>
<comment type="caution">
    <text evidence="7">The sequence shown here is derived from an EMBL/GenBank/DDBJ whole genome shotgun (WGS) entry which is preliminary data.</text>
</comment>
<dbReference type="EMBL" id="RXNR01000012">
    <property type="protein sequence ID" value="RTQ94346.1"/>
    <property type="molecule type" value="Genomic_DNA"/>
</dbReference>
<name>A0A431UUM8_9BACI</name>
<evidence type="ECO:0000256" key="3">
    <source>
        <dbReference type="ARBA" id="ARBA00022989"/>
    </source>
</evidence>
<dbReference type="OrthoDB" id="2957833at2"/>
<evidence type="ECO:0000256" key="4">
    <source>
        <dbReference type="ARBA" id="ARBA00023136"/>
    </source>
</evidence>
<protein>
    <submittedName>
        <fullName evidence="7">Polymerase</fullName>
    </submittedName>
</protein>
<feature type="transmembrane region" description="Helical" evidence="5">
    <location>
        <begin position="286"/>
        <end position="307"/>
    </location>
</feature>
<evidence type="ECO:0000256" key="5">
    <source>
        <dbReference type="SAM" id="Phobius"/>
    </source>
</evidence>
<evidence type="ECO:0000313" key="8">
    <source>
        <dbReference type="Proteomes" id="UP000276349"/>
    </source>
</evidence>
<evidence type="ECO:0000259" key="6">
    <source>
        <dbReference type="Pfam" id="PF04932"/>
    </source>
</evidence>
<keyword evidence="2 5" id="KW-0812">Transmembrane</keyword>
<evidence type="ECO:0000256" key="2">
    <source>
        <dbReference type="ARBA" id="ARBA00022692"/>
    </source>
</evidence>
<feature type="transmembrane region" description="Helical" evidence="5">
    <location>
        <begin position="465"/>
        <end position="482"/>
    </location>
</feature>